<keyword evidence="9 15" id="KW-0472">Membrane</keyword>
<sequence>MSVVVVAGVINQINGQSDYCDPTLCKNKLTHVGCGKTDNYGPYCPVDRQLVPMTEEVKTYILDLHNVFRANVARGEVTNYAPASRMPTLVWNDELQKLAEYNVKTCIYGHDYCRNTKDFPLVGQNIAANSFYGMEVTPLDTMTELLSSWYGESDNANQDYIDSYPLLGQDPPKDIGHFTQIVMDKATAVGCAMIQYTQNEQGHDWVHQNYVCNYSNSIARGHPVYIKGNPCELCEFMLYLMDEKCYDKYFLEFDLLNGDCFRALLSKGLGFGIIAGSVLVKVPQITKILANKSARGISLFSVCLDLFAITIHMAYSFVNGFPFSAWGDTSFLALQTAIIGILVLFFGGSPLASATFTVGYGALVYVLMGGLTPLSFLLLAQGFNVPVLLLGKLSQALANYRNGSTGQLSAVTCFMLLAGSLARIFTSIQETGDQMMIITYGASSFANLVIAVQVLYYWNSDKSKKGAASGAATAAKKPKTKSKKTD</sequence>
<accession>A0A182F4U4</accession>
<comment type="similarity">
    <text evidence="3">Belongs to the CRISP family.</text>
</comment>
<dbReference type="VEuPathDB" id="VectorBase:AALB20_030408"/>
<feature type="transmembrane region" description="Helical" evidence="15">
    <location>
        <begin position="403"/>
        <end position="425"/>
    </location>
</feature>
<name>A0A182F4U4_ANOAL</name>
<feature type="domain" description="SCP" evidence="16">
    <location>
        <begin position="56"/>
        <end position="219"/>
    </location>
</feature>
<evidence type="ECO:0000256" key="4">
    <source>
        <dbReference type="ARBA" id="ARBA00022448"/>
    </source>
</evidence>
<evidence type="ECO:0000256" key="8">
    <source>
        <dbReference type="ARBA" id="ARBA00022989"/>
    </source>
</evidence>
<dbReference type="Gene3D" id="3.40.33.10">
    <property type="entry name" value="CAP"/>
    <property type="match status" value="1"/>
</dbReference>
<dbReference type="SUPFAM" id="SSF55797">
    <property type="entry name" value="PR-1-like"/>
    <property type="match status" value="1"/>
</dbReference>
<feature type="compositionally biased region" description="Low complexity" evidence="14">
    <location>
        <begin position="466"/>
        <end position="475"/>
    </location>
</feature>
<keyword evidence="10" id="KW-0325">Glycoprotein</keyword>
<dbReference type="CDD" id="cd05380">
    <property type="entry name" value="CAP_euk"/>
    <property type="match status" value="1"/>
</dbReference>
<feature type="transmembrane region" description="Helical" evidence="15">
    <location>
        <begin position="360"/>
        <end position="383"/>
    </location>
</feature>
<keyword evidence="5" id="KW-0964">Secreted</keyword>
<dbReference type="FunFam" id="3.40.33.10:FF:000007">
    <property type="entry name" value="Venom allergen"/>
    <property type="match status" value="1"/>
</dbReference>
<dbReference type="STRING" id="7167.A0A182F4U4"/>
<dbReference type="SMART" id="SM00679">
    <property type="entry name" value="CTNS"/>
    <property type="match status" value="2"/>
</dbReference>
<reference evidence="17" key="2">
    <citation type="submission" date="2022-08" db="UniProtKB">
        <authorList>
            <consortium name="EnsemblMetazoa"/>
        </authorList>
    </citation>
    <scope>IDENTIFICATION</scope>
    <source>
        <strain evidence="17">STECLA/ALBI9_A</strain>
    </source>
</reference>
<dbReference type="Gene3D" id="1.20.1280.290">
    <property type="match status" value="2"/>
</dbReference>
<evidence type="ECO:0000256" key="7">
    <source>
        <dbReference type="ARBA" id="ARBA00022737"/>
    </source>
</evidence>
<protein>
    <recommendedName>
        <fullName evidence="12">Mannose-P-dolichol utilization defect 1 protein homolog</fullName>
    </recommendedName>
    <alternativeName>
        <fullName evidence="13">Venom allergen-1</fullName>
    </alternativeName>
</protein>
<dbReference type="GO" id="GO:0016020">
    <property type="term" value="C:membrane"/>
    <property type="evidence" value="ECO:0007669"/>
    <property type="project" value="UniProtKB-SubCell"/>
</dbReference>
<evidence type="ECO:0000256" key="13">
    <source>
        <dbReference type="ARBA" id="ARBA00068306"/>
    </source>
</evidence>
<evidence type="ECO:0000256" key="11">
    <source>
        <dbReference type="ARBA" id="ARBA00038475"/>
    </source>
</evidence>
<comment type="subcellular location">
    <subcellularLocation>
        <location evidence="1">Membrane</location>
        <topology evidence="1">Multi-pass membrane protein</topology>
    </subcellularLocation>
    <subcellularLocation>
        <location evidence="2">Secreted</location>
    </subcellularLocation>
</comment>
<dbReference type="FunFam" id="1.20.1280.290:FF:000006">
    <property type="entry name" value="mannose-P-dolichol utilization defect 1 protein"/>
    <property type="match status" value="1"/>
</dbReference>
<dbReference type="InterPro" id="IPR014044">
    <property type="entry name" value="CAP_dom"/>
</dbReference>
<evidence type="ECO:0000259" key="16">
    <source>
        <dbReference type="SMART" id="SM00198"/>
    </source>
</evidence>
<feature type="transmembrane region" description="Helical" evidence="15">
    <location>
        <begin position="330"/>
        <end position="348"/>
    </location>
</feature>
<keyword evidence="18" id="KW-1185">Reference proteome</keyword>
<evidence type="ECO:0000256" key="6">
    <source>
        <dbReference type="ARBA" id="ARBA00022692"/>
    </source>
</evidence>
<keyword evidence="7" id="KW-0677">Repeat</keyword>
<reference evidence="17 18" key="1">
    <citation type="journal article" date="2017" name="G3 (Bethesda)">
        <title>The Physical Genome Mapping of Anopheles albimanus Corrected Scaffold Misassemblies and Identified Interarm Rearrangements in Genus Anopheles.</title>
        <authorList>
            <person name="Artemov G.N."/>
            <person name="Peery A.N."/>
            <person name="Jiang X."/>
            <person name="Tu Z."/>
            <person name="Stegniy V.N."/>
            <person name="Sharakhova M.V."/>
            <person name="Sharakhov I.V."/>
        </authorList>
    </citation>
    <scope>NUCLEOTIDE SEQUENCE [LARGE SCALE GENOMIC DNA]</scope>
    <source>
        <strain evidence="17 18">ALBI9_A</strain>
    </source>
</reference>
<evidence type="ECO:0000256" key="9">
    <source>
        <dbReference type="ARBA" id="ARBA00023136"/>
    </source>
</evidence>
<dbReference type="GO" id="GO:0009312">
    <property type="term" value="P:oligosaccharide biosynthetic process"/>
    <property type="evidence" value="ECO:0007669"/>
    <property type="project" value="TreeGrafter"/>
</dbReference>
<feature type="compositionally biased region" description="Basic residues" evidence="14">
    <location>
        <begin position="476"/>
        <end position="486"/>
    </location>
</feature>
<evidence type="ECO:0000256" key="2">
    <source>
        <dbReference type="ARBA" id="ARBA00004613"/>
    </source>
</evidence>
<dbReference type="InterPro" id="IPR016817">
    <property type="entry name" value="MannP-dilichol_defect-1"/>
</dbReference>
<evidence type="ECO:0000256" key="3">
    <source>
        <dbReference type="ARBA" id="ARBA00009923"/>
    </source>
</evidence>
<dbReference type="VEuPathDB" id="VectorBase:AALB001485"/>
<evidence type="ECO:0000256" key="12">
    <source>
        <dbReference type="ARBA" id="ARBA00067517"/>
    </source>
</evidence>
<evidence type="ECO:0000256" key="1">
    <source>
        <dbReference type="ARBA" id="ARBA00004141"/>
    </source>
</evidence>
<dbReference type="AlphaFoldDB" id="A0A182F4U4"/>
<evidence type="ECO:0000313" key="18">
    <source>
        <dbReference type="Proteomes" id="UP000069272"/>
    </source>
</evidence>
<feature type="transmembrane region" description="Helical" evidence="15">
    <location>
        <begin position="264"/>
        <end position="282"/>
    </location>
</feature>
<dbReference type="InterPro" id="IPR035940">
    <property type="entry name" value="CAP_sf"/>
</dbReference>
<dbReference type="VEuPathDB" id="VectorBase:AALB20_026398"/>
<keyword evidence="4" id="KW-0813">Transport</keyword>
<feature type="transmembrane region" description="Helical" evidence="15">
    <location>
        <begin position="294"/>
        <end position="318"/>
    </location>
</feature>
<feature type="region of interest" description="Disordered" evidence="14">
    <location>
        <begin position="463"/>
        <end position="486"/>
    </location>
</feature>
<keyword evidence="8 15" id="KW-1133">Transmembrane helix</keyword>
<comment type="similarity">
    <text evidence="11">Belongs to the MPDU1 (TC 2.A.43.3) family.</text>
</comment>
<dbReference type="PANTHER" id="PTHR12226:SF2">
    <property type="entry name" value="MANNOSE-P-DOLICHOL UTILIZATION DEFECT 1 PROTEIN"/>
    <property type="match status" value="1"/>
</dbReference>
<evidence type="ECO:0000256" key="5">
    <source>
        <dbReference type="ARBA" id="ARBA00022525"/>
    </source>
</evidence>
<proteinExistence type="inferred from homology"/>
<dbReference type="Proteomes" id="UP000069272">
    <property type="component" value="Chromosome 2L"/>
</dbReference>
<organism evidence="17 18">
    <name type="scientific">Anopheles albimanus</name>
    <name type="common">New world malaria mosquito</name>
    <dbReference type="NCBI Taxonomy" id="7167"/>
    <lineage>
        <taxon>Eukaryota</taxon>
        <taxon>Metazoa</taxon>
        <taxon>Ecdysozoa</taxon>
        <taxon>Arthropoda</taxon>
        <taxon>Hexapoda</taxon>
        <taxon>Insecta</taxon>
        <taxon>Pterygota</taxon>
        <taxon>Neoptera</taxon>
        <taxon>Endopterygota</taxon>
        <taxon>Diptera</taxon>
        <taxon>Nematocera</taxon>
        <taxon>Culicoidea</taxon>
        <taxon>Culicidae</taxon>
        <taxon>Anophelinae</taxon>
        <taxon>Anopheles</taxon>
    </lineage>
</organism>
<dbReference type="Pfam" id="PF04193">
    <property type="entry name" value="PQ-loop"/>
    <property type="match status" value="2"/>
</dbReference>
<dbReference type="PRINTS" id="PR00838">
    <property type="entry name" value="V5ALLERGEN"/>
</dbReference>
<evidence type="ECO:0000256" key="14">
    <source>
        <dbReference type="SAM" id="MobiDB-lite"/>
    </source>
</evidence>
<dbReference type="PANTHER" id="PTHR12226">
    <property type="entry name" value="MANNOSE-P-DOLICHOL UTILIZATION DEFECT 1 LEC35 -RELATED"/>
    <property type="match status" value="1"/>
</dbReference>
<dbReference type="GO" id="GO:0005576">
    <property type="term" value="C:extracellular region"/>
    <property type="evidence" value="ECO:0007669"/>
    <property type="project" value="UniProtKB-SubCell"/>
</dbReference>
<evidence type="ECO:0000256" key="10">
    <source>
        <dbReference type="ARBA" id="ARBA00023180"/>
    </source>
</evidence>
<dbReference type="SMART" id="SM00198">
    <property type="entry name" value="SCP"/>
    <property type="match status" value="1"/>
</dbReference>
<dbReference type="InterPro" id="IPR006603">
    <property type="entry name" value="PQ-loop_rpt"/>
</dbReference>
<dbReference type="Pfam" id="PF00188">
    <property type="entry name" value="CAP"/>
    <property type="match status" value="1"/>
</dbReference>
<keyword evidence="6 15" id="KW-0812">Transmembrane</keyword>
<evidence type="ECO:0000313" key="17">
    <source>
        <dbReference type="EnsemblMetazoa" id="AALB001485-PA"/>
    </source>
</evidence>
<evidence type="ECO:0000256" key="15">
    <source>
        <dbReference type="SAM" id="Phobius"/>
    </source>
</evidence>
<dbReference type="EnsemblMetazoa" id="AALB001485-RA">
    <property type="protein sequence ID" value="AALB001485-PA"/>
    <property type="gene ID" value="AALB001485"/>
</dbReference>
<feature type="transmembrane region" description="Helical" evidence="15">
    <location>
        <begin position="437"/>
        <end position="458"/>
    </location>
</feature>
<dbReference type="InterPro" id="IPR002413">
    <property type="entry name" value="V5_allergen-like"/>
</dbReference>
<dbReference type="FunFam" id="1.20.1280.290:FF:000031">
    <property type="entry name" value="Mannose-P-dolichol utilization defect 1"/>
    <property type="match status" value="1"/>
</dbReference>